<evidence type="ECO:0000313" key="2">
    <source>
        <dbReference type="EMBL" id="KAA5603141.1"/>
    </source>
</evidence>
<dbReference type="PANTHER" id="PTHR42779:SF1">
    <property type="entry name" value="PROTEIN YNJB"/>
    <property type="match status" value="1"/>
</dbReference>
<keyword evidence="1" id="KW-0574">Periplasm</keyword>
<protein>
    <submittedName>
        <fullName evidence="2">ABC transporter substrate-binding protein</fullName>
    </submittedName>
</protein>
<accession>A0A5M6I4J0</accession>
<gene>
    <name evidence="2" type="ORF">F1193_02655</name>
</gene>
<comment type="caution">
    <text evidence="2">The sequence shown here is derived from an EMBL/GenBank/DDBJ whole genome shotgun (WGS) entry which is preliminary data.</text>
</comment>
<name>A0A5M6I4J0_9HYPH</name>
<dbReference type="AlphaFoldDB" id="A0A5M6I4J0"/>
<dbReference type="SUPFAM" id="SSF53850">
    <property type="entry name" value="Periplasmic binding protein-like II"/>
    <property type="match status" value="1"/>
</dbReference>
<dbReference type="EMBL" id="VWPL01000003">
    <property type="protein sequence ID" value="KAA5603141.1"/>
    <property type="molecule type" value="Genomic_DNA"/>
</dbReference>
<evidence type="ECO:0000256" key="1">
    <source>
        <dbReference type="ARBA" id="ARBA00022764"/>
    </source>
</evidence>
<dbReference type="NCBIfam" id="NF008633">
    <property type="entry name" value="PRK11622.1"/>
    <property type="match status" value="1"/>
</dbReference>
<proteinExistence type="predicted"/>
<dbReference type="OrthoDB" id="3239593at2"/>
<evidence type="ECO:0000313" key="3">
    <source>
        <dbReference type="Proteomes" id="UP000323886"/>
    </source>
</evidence>
<organism evidence="2 3">
    <name type="scientific">Blastochloris sulfoviridis</name>
    <dbReference type="NCBI Taxonomy" id="50712"/>
    <lineage>
        <taxon>Bacteria</taxon>
        <taxon>Pseudomonadati</taxon>
        <taxon>Pseudomonadota</taxon>
        <taxon>Alphaproteobacteria</taxon>
        <taxon>Hyphomicrobiales</taxon>
        <taxon>Blastochloridaceae</taxon>
        <taxon>Blastochloris</taxon>
    </lineage>
</organism>
<keyword evidence="3" id="KW-1185">Reference proteome</keyword>
<dbReference type="Proteomes" id="UP000323886">
    <property type="component" value="Unassembled WGS sequence"/>
</dbReference>
<dbReference type="InterPro" id="IPR006059">
    <property type="entry name" value="SBP"/>
</dbReference>
<dbReference type="Gene3D" id="3.40.190.10">
    <property type="entry name" value="Periplasmic binding protein-like II"/>
    <property type="match status" value="2"/>
</dbReference>
<dbReference type="Pfam" id="PF13416">
    <property type="entry name" value="SBP_bac_8"/>
    <property type="match status" value="1"/>
</dbReference>
<dbReference type="PANTHER" id="PTHR42779">
    <property type="entry name" value="PROTEIN YNJB"/>
    <property type="match status" value="1"/>
</dbReference>
<dbReference type="PIRSF" id="PIRSF029172">
    <property type="entry name" value="UCP029172_ABC_sbc_YnjB"/>
    <property type="match status" value="1"/>
</dbReference>
<dbReference type="InterPro" id="IPR027020">
    <property type="entry name" value="YnjB"/>
</dbReference>
<sequence length="402" mass="44127">MDRRSFVAGLAAATLVPRAAASSETRPWEDILAAARGQTVYWNAWAGDERTNAFIAWTGEEMRRRFGVAVVHVRLRDTAEAVARVVAEKQAGRGSGGSVDLIWINGPNFLAMKTQGLLFGPFAETLPNWHFVDTTRKRSNVIDFTVPVEGFAAPWRMAQVVYVYDSARLAAADLPRSIPALLAWAQRHPGRLTHPTVRNFLGATFLKQALAELAPDPAALQRPADDAAFEAATAPLWVWYDALRPNLWRQGREFPETGPAQRQLLDDGEIDIAISFNPAEAAVSIANRLLPPTARVFVLARGTIGNTSFVAIPFNAAGKEGAMAVADFLLEPATQAYAQDPRHMGNFTVLDLGRLDAADRQRFLDLRSDPALPTNEELGVPLPEPHPSWMTRLVAAWEARTH</sequence>
<reference evidence="2 3" key="1">
    <citation type="submission" date="2019-09" db="EMBL/GenBank/DDBJ databases">
        <title>Draft Whole-Genome sequence of Blastochloris sulfoviridis DSM 729.</title>
        <authorList>
            <person name="Meyer T.E."/>
            <person name="Kyndt J.A."/>
        </authorList>
    </citation>
    <scope>NUCLEOTIDE SEQUENCE [LARGE SCALE GENOMIC DNA]</scope>
    <source>
        <strain evidence="2 3">DSM 729</strain>
    </source>
</reference>
<dbReference type="RefSeq" id="WP_150096122.1">
    <property type="nucleotide sequence ID" value="NZ_VWPL01000003.1"/>
</dbReference>